<dbReference type="SUPFAM" id="SSF52047">
    <property type="entry name" value="RNI-like"/>
    <property type="match status" value="1"/>
</dbReference>
<feature type="region of interest" description="Disordered" evidence="1">
    <location>
        <begin position="19"/>
        <end position="46"/>
    </location>
</feature>
<dbReference type="InterPro" id="IPR006566">
    <property type="entry name" value="FBD"/>
</dbReference>
<dbReference type="InterPro" id="IPR055411">
    <property type="entry name" value="LRR_FXL15/At3g58940/PEG3-like"/>
</dbReference>
<dbReference type="Gene3D" id="1.20.1280.50">
    <property type="match status" value="1"/>
</dbReference>
<accession>A0A5D2AT78</accession>
<dbReference type="InterPro" id="IPR053781">
    <property type="entry name" value="F-box_AtFBL13-like"/>
</dbReference>
<dbReference type="EMBL" id="CM017711">
    <property type="protein sequence ID" value="TYG47293.1"/>
    <property type="molecule type" value="Genomic_DNA"/>
</dbReference>
<dbReference type="PANTHER" id="PTHR31900">
    <property type="entry name" value="F-BOX/RNI SUPERFAMILY PROTEIN-RELATED"/>
    <property type="match status" value="1"/>
</dbReference>
<dbReference type="InterPro" id="IPR036047">
    <property type="entry name" value="F-box-like_dom_sf"/>
</dbReference>
<organism evidence="3 4">
    <name type="scientific">Gossypium darwinii</name>
    <name type="common">Darwin's cotton</name>
    <name type="synonym">Gossypium barbadense var. darwinii</name>
    <dbReference type="NCBI Taxonomy" id="34276"/>
    <lineage>
        <taxon>Eukaryota</taxon>
        <taxon>Viridiplantae</taxon>
        <taxon>Streptophyta</taxon>
        <taxon>Embryophyta</taxon>
        <taxon>Tracheophyta</taxon>
        <taxon>Spermatophyta</taxon>
        <taxon>Magnoliopsida</taxon>
        <taxon>eudicotyledons</taxon>
        <taxon>Gunneridae</taxon>
        <taxon>Pentapetalae</taxon>
        <taxon>rosids</taxon>
        <taxon>malvids</taxon>
        <taxon>Malvales</taxon>
        <taxon>Malvaceae</taxon>
        <taxon>Malvoideae</taxon>
        <taxon>Gossypium</taxon>
    </lineage>
</organism>
<dbReference type="Gene3D" id="3.80.10.10">
    <property type="entry name" value="Ribonuclease Inhibitor"/>
    <property type="match status" value="1"/>
</dbReference>
<dbReference type="CDD" id="cd22160">
    <property type="entry name" value="F-box_AtFBL13-like"/>
    <property type="match status" value="1"/>
</dbReference>
<evidence type="ECO:0000259" key="2">
    <source>
        <dbReference type="SMART" id="SM00579"/>
    </source>
</evidence>
<protein>
    <recommendedName>
        <fullName evidence="2">FBD domain-containing protein</fullName>
    </recommendedName>
</protein>
<dbReference type="InterPro" id="IPR050232">
    <property type="entry name" value="FBL13/AtMIF1-like"/>
</dbReference>
<dbReference type="InterPro" id="IPR001810">
    <property type="entry name" value="F-box_dom"/>
</dbReference>
<dbReference type="InterPro" id="IPR032675">
    <property type="entry name" value="LRR_dom_sf"/>
</dbReference>
<dbReference type="AlphaFoldDB" id="A0A5D2AT78"/>
<name>A0A5D2AT78_GOSDA</name>
<dbReference type="Pfam" id="PF24758">
    <property type="entry name" value="LRR_At5g56370"/>
    <property type="match status" value="1"/>
</dbReference>
<dbReference type="Proteomes" id="UP000323506">
    <property type="component" value="Chromosome D11"/>
</dbReference>
<feature type="compositionally biased region" description="Basic and acidic residues" evidence="1">
    <location>
        <begin position="19"/>
        <end position="36"/>
    </location>
</feature>
<evidence type="ECO:0000313" key="4">
    <source>
        <dbReference type="Proteomes" id="UP000323506"/>
    </source>
</evidence>
<proteinExistence type="predicted"/>
<dbReference type="Pfam" id="PF08387">
    <property type="entry name" value="FBD"/>
    <property type="match status" value="1"/>
</dbReference>
<gene>
    <name evidence="3" type="ORF">ES288_D11G326600v1</name>
</gene>
<sequence length="555" mass="63529">MERKSCCGSRNYVCTPKKEAMVTPKKEEDVKPDITKGSHHAAPVPVPAAVVKIPKKEENETVSVKNEASKPNVGCVSQACERVKRNEEGRNLEKKERQTMMDEEQDRISNLSDDVLAHILSFLELRDAFKTMILSKRWEKVWTLTHSINLNNKSCVRRFDQRLSLDKEIRRRTTFINFINGVLFGDNMIFPVKAFTLSYYFGYADFIRHRHSPYLIKWVDAVSTNDLEKFDFSISIDCTFPVLNMPPTLFQCQNLVTLSLESINRVLICFDVLETACLLSLKYLRLVKVRFEEENTLKNLLSGCPVLEELYMEPGDTGFKSIPHFYFISPSLKILRWKLEEGFHGYFVVKAPKLEHLHFVEHSMLGFSMSVSPSLVSVVMDIGSSFGHHGHISVKKLFQGISNAQKLEWSTHRTFMANKVELDNLPEFCNLTHLKIGSCQDFYFVSSIIQHSPHLKHLIFDKDHFISGPMTWSPLVPVPPCLVSHLETVEIIAPEGQTSYEIELILYLLHEGKVLKKMIVTPFSCMDLRRKLWESPKTGGCKIVFSDFPAGGTSR</sequence>
<evidence type="ECO:0000256" key="1">
    <source>
        <dbReference type="SAM" id="MobiDB-lite"/>
    </source>
</evidence>
<dbReference type="SUPFAM" id="SSF81383">
    <property type="entry name" value="F-box domain"/>
    <property type="match status" value="1"/>
</dbReference>
<dbReference type="Pfam" id="PF00646">
    <property type="entry name" value="F-box"/>
    <property type="match status" value="1"/>
</dbReference>
<feature type="domain" description="FBD" evidence="2">
    <location>
        <begin position="480"/>
        <end position="546"/>
    </location>
</feature>
<reference evidence="3 4" key="1">
    <citation type="submission" date="2019-06" db="EMBL/GenBank/DDBJ databases">
        <title>WGS assembly of Gossypium darwinii.</title>
        <authorList>
            <person name="Chen Z.J."/>
            <person name="Sreedasyam A."/>
            <person name="Ando A."/>
            <person name="Song Q."/>
            <person name="De L."/>
            <person name="Hulse-Kemp A."/>
            <person name="Ding M."/>
            <person name="Ye W."/>
            <person name="Kirkbride R."/>
            <person name="Jenkins J."/>
            <person name="Plott C."/>
            <person name="Lovell J."/>
            <person name="Lin Y.-M."/>
            <person name="Vaughn R."/>
            <person name="Liu B."/>
            <person name="Li W."/>
            <person name="Simpson S."/>
            <person name="Scheffler B."/>
            <person name="Saski C."/>
            <person name="Grover C."/>
            <person name="Hu G."/>
            <person name="Conover J."/>
            <person name="Carlson J."/>
            <person name="Shu S."/>
            <person name="Boston L."/>
            <person name="Williams M."/>
            <person name="Peterson D."/>
            <person name="Mcgee K."/>
            <person name="Jones D."/>
            <person name="Wendel J."/>
            <person name="Stelly D."/>
            <person name="Grimwood J."/>
            <person name="Schmutz J."/>
        </authorList>
    </citation>
    <scope>NUCLEOTIDE SEQUENCE [LARGE SCALE GENOMIC DNA]</scope>
    <source>
        <strain evidence="3">1808015.09</strain>
    </source>
</reference>
<evidence type="ECO:0000313" key="3">
    <source>
        <dbReference type="EMBL" id="TYG47293.1"/>
    </source>
</evidence>
<dbReference type="SMART" id="SM00579">
    <property type="entry name" value="FBD"/>
    <property type="match status" value="1"/>
</dbReference>
<dbReference type="PANTHER" id="PTHR31900:SF34">
    <property type="entry name" value="EMB|CAB62440.1-RELATED"/>
    <property type="match status" value="1"/>
</dbReference>
<keyword evidence="4" id="KW-1185">Reference proteome</keyword>